<keyword evidence="3" id="KW-0472">Membrane</keyword>
<dbReference type="GO" id="GO:0005737">
    <property type="term" value="C:cytoplasm"/>
    <property type="evidence" value="ECO:0007669"/>
    <property type="project" value="TreeGrafter"/>
</dbReference>
<keyword evidence="3" id="KW-0812">Transmembrane</keyword>
<dbReference type="Gene3D" id="2.60.40.1730">
    <property type="entry name" value="tricorn interacting facor f3 domain"/>
    <property type="match status" value="1"/>
</dbReference>
<keyword evidence="1 5" id="KW-0378">Hydrolase</keyword>
<dbReference type="GO" id="GO:0016020">
    <property type="term" value="C:membrane"/>
    <property type="evidence" value="ECO:0007669"/>
    <property type="project" value="TreeGrafter"/>
</dbReference>
<dbReference type="Pfam" id="PF17900">
    <property type="entry name" value="Peptidase_M1_N"/>
    <property type="match status" value="1"/>
</dbReference>
<dbReference type="GO" id="GO:0070006">
    <property type="term" value="F:metalloaminopeptidase activity"/>
    <property type="evidence" value="ECO:0007669"/>
    <property type="project" value="TreeGrafter"/>
</dbReference>
<gene>
    <name evidence="5" type="primary">ENPEP</name>
    <name evidence="5" type="ORF">CDAR_490781</name>
</gene>
<evidence type="ECO:0000256" key="2">
    <source>
        <dbReference type="SAM" id="MobiDB-lite"/>
    </source>
</evidence>
<dbReference type="GO" id="GO:0043171">
    <property type="term" value="P:peptide catabolic process"/>
    <property type="evidence" value="ECO:0007669"/>
    <property type="project" value="TreeGrafter"/>
</dbReference>
<organism evidence="5 6">
    <name type="scientific">Caerostris darwini</name>
    <dbReference type="NCBI Taxonomy" id="1538125"/>
    <lineage>
        <taxon>Eukaryota</taxon>
        <taxon>Metazoa</taxon>
        <taxon>Ecdysozoa</taxon>
        <taxon>Arthropoda</taxon>
        <taxon>Chelicerata</taxon>
        <taxon>Arachnida</taxon>
        <taxon>Araneae</taxon>
        <taxon>Araneomorphae</taxon>
        <taxon>Entelegynae</taxon>
        <taxon>Araneoidea</taxon>
        <taxon>Araneidae</taxon>
        <taxon>Caerostris</taxon>
    </lineage>
</organism>
<reference evidence="5 6" key="1">
    <citation type="submission" date="2021-06" db="EMBL/GenBank/DDBJ databases">
        <title>Caerostris darwini draft genome.</title>
        <authorList>
            <person name="Kono N."/>
            <person name="Arakawa K."/>
        </authorList>
    </citation>
    <scope>NUCLEOTIDE SEQUENCE [LARGE SCALE GENOMIC DNA]</scope>
</reference>
<dbReference type="SUPFAM" id="SSF63737">
    <property type="entry name" value="Leukotriene A4 hydrolase N-terminal domain"/>
    <property type="match status" value="1"/>
</dbReference>
<keyword evidence="6" id="KW-1185">Reference proteome</keyword>
<dbReference type="Proteomes" id="UP001054837">
    <property type="component" value="Unassembled WGS sequence"/>
</dbReference>
<accession>A0AAV4NMA6</accession>
<keyword evidence="3" id="KW-1133">Transmembrane helix</keyword>
<keyword evidence="1 5" id="KW-0645">Protease</keyword>
<dbReference type="InterPro" id="IPR045357">
    <property type="entry name" value="Aminopeptidase_N-like_N"/>
</dbReference>
<name>A0AAV4NMA6_9ARAC</name>
<dbReference type="PANTHER" id="PTHR11533">
    <property type="entry name" value="PROTEASE M1 ZINC METALLOPROTEASE"/>
    <property type="match status" value="1"/>
</dbReference>
<dbReference type="AlphaFoldDB" id="A0AAV4NMA6"/>
<protein>
    <submittedName>
        <fullName evidence="5">Glutamyl aminopeptidase</fullName>
    </submittedName>
</protein>
<dbReference type="GO" id="GO:0042277">
    <property type="term" value="F:peptide binding"/>
    <property type="evidence" value="ECO:0007669"/>
    <property type="project" value="TreeGrafter"/>
</dbReference>
<comment type="caution">
    <text evidence="5">The sequence shown here is derived from an EMBL/GenBank/DDBJ whole genome shotgun (WGS) entry which is preliminary data.</text>
</comment>
<evidence type="ECO:0000256" key="1">
    <source>
        <dbReference type="ARBA" id="ARBA00022438"/>
    </source>
</evidence>
<proteinExistence type="predicted"/>
<evidence type="ECO:0000259" key="4">
    <source>
        <dbReference type="Pfam" id="PF17900"/>
    </source>
</evidence>
<feature type="domain" description="Aminopeptidase N-like N-terminal" evidence="4">
    <location>
        <begin position="96"/>
        <end position="207"/>
    </location>
</feature>
<dbReference type="InterPro" id="IPR050344">
    <property type="entry name" value="Peptidase_M1_aminopeptidases"/>
</dbReference>
<dbReference type="GO" id="GO:0008270">
    <property type="term" value="F:zinc ion binding"/>
    <property type="evidence" value="ECO:0007669"/>
    <property type="project" value="TreeGrafter"/>
</dbReference>
<feature type="region of interest" description="Disordered" evidence="2">
    <location>
        <begin position="41"/>
        <end position="78"/>
    </location>
</feature>
<dbReference type="EMBL" id="BPLQ01001741">
    <property type="protein sequence ID" value="GIX84866.1"/>
    <property type="molecule type" value="Genomic_DNA"/>
</dbReference>
<dbReference type="GO" id="GO:0005615">
    <property type="term" value="C:extracellular space"/>
    <property type="evidence" value="ECO:0007669"/>
    <property type="project" value="TreeGrafter"/>
</dbReference>
<dbReference type="PANTHER" id="PTHR11533:SF276">
    <property type="entry name" value="GLUTAMYL AMINOPEPTIDASE"/>
    <property type="match status" value="1"/>
</dbReference>
<evidence type="ECO:0000313" key="6">
    <source>
        <dbReference type="Proteomes" id="UP001054837"/>
    </source>
</evidence>
<dbReference type="InterPro" id="IPR042097">
    <property type="entry name" value="Aminopeptidase_N-like_N_sf"/>
</dbReference>
<dbReference type="GO" id="GO:0006508">
    <property type="term" value="P:proteolysis"/>
    <property type="evidence" value="ECO:0007669"/>
    <property type="project" value="TreeGrafter"/>
</dbReference>
<sequence>MAKLLVSQPSWVFAAVVFALLLFSVGLLVFVLKGQLHHEGHHEKGLQKEATSSPTSAPPLRIRSTPLPESQSDAAGHTLQPEETPWLDFRLSKTVVPVHYDLLLNPDLKTDTFSGTVTIAVNVTKLTKYFVVHAYRLTILEAQVDDVQQNHAVPVEKQFAYNPHEYLVVSTEERVKPGPYKLRFKFGGTLNGSIIGFYKSRYKNAKNVTR</sequence>
<feature type="transmembrane region" description="Helical" evidence="3">
    <location>
        <begin position="12"/>
        <end position="32"/>
    </location>
</feature>
<evidence type="ECO:0000313" key="5">
    <source>
        <dbReference type="EMBL" id="GIX84866.1"/>
    </source>
</evidence>
<evidence type="ECO:0000256" key="3">
    <source>
        <dbReference type="SAM" id="Phobius"/>
    </source>
</evidence>
<keyword evidence="1 5" id="KW-0031">Aminopeptidase</keyword>